<dbReference type="AlphaFoldDB" id="A0A1H3SHC6"/>
<dbReference type="Proteomes" id="UP000198625">
    <property type="component" value="Unassembled WGS sequence"/>
</dbReference>
<protein>
    <submittedName>
        <fullName evidence="2">Double zinc ribbon</fullName>
    </submittedName>
</protein>
<evidence type="ECO:0000259" key="1">
    <source>
        <dbReference type="Pfam" id="PF12773"/>
    </source>
</evidence>
<accession>A0A1H3SHC6</accession>
<evidence type="ECO:0000313" key="2">
    <source>
        <dbReference type="EMBL" id="SDZ37372.1"/>
    </source>
</evidence>
<dbReference type="InterPro" id="IPR025874">
    <property type="entry name" value="DZR"/>
</dbReference>
<proteinExistence type="predicted"/>
<name>A0A1H3SHC6_9FIRM</name>
<dbReference type="OrthoDB" id="9788304at2"/>
<gene>
    <name evidence="2" type="ORF">SAMN05660462_02909</name>
</gene>
<dbReference type="Pfam" id="PF12773">
    <property type="entry name" value="DZR"/>
    <property type="match status" value="1"/>
</dbReference>
<keyword evidence="3" id="KW-1185">Reference proteome</keyword>
<sequence>MVKLCSNCKKEIKPGKRFCGFCGTAVIIKERRCNQCNELLEDGENFCSMCGSKYTETDNIEVTPSSASEKEKHLKAGSLVTASGTLRFSKGTGEDEKKAVRALKKEVQEHSGGRWNRGLFLYNKDEKLVYIRRKDSSYIEGYSYNNAHVLFRRYTVPKEVDQVWEKSSYAQECCYFFHNIDAFFVWDSYIFMSIYEGRLAWSAADRRDAHYLPNEQADVTLYYGGRPELEFLPNGNIRCQHFFNNAECKLEKGVFIPI</sequence>
<dbReference type="STRING" id="415015.SAMN05660462_02909"/>
<reference evidence="2 3" key="1">
    <citation type="submission" date="2016-10" db="EMBL/GenBank/DDBJ databases">
        <authorList>
            <person name="de Groot N.N."/>
        </authorList>
    </citation>
    <scope>NUCLEOTIDE SEQUENCE [LARGE SCALE GENOMIC DNA]</scope>
    <source>
        <strain evidence="2 3">DSM 21650</strain>
    </source>
</reference>
<feature type="domain" description="DZANK-type" evidence="1">
    <location>
        <begin position="5"/>
        <end position="51"/>
    </location>
</feature>
<dbReference type="RefSeq" id="WP_091732850.1">
    <property type="nucleotide sequence ID" value="NZ_FNQE01000045.1"/>
</dbReference>
<dbReference type="EMBL" id="FNQE01000045">
    <property type="protein sequence ID" value="SDZ37372.1"/>
    <property type="molecule type" value="Genomic_DNA"/>
</dbReference>
<evidence type="ECO:0000313" key="3">
    <source>
        <dbReference type="Proteomes" id="UP000198625"/>
    </source>
</evidence>
<organism evidence="2 3">
    <name type="scientific">Proteiniborus ethanoligenes</name>
    <dbReference type="NCBI Taxonomy" id="415015"/>
    <lineage>
        <taxon>Bacteria</taxon>
        <taxon>Bacillati</taxon>
        <taxon>Bacillota</taxon>
        <taxon>Clostridia</taxon>
        <taxon>Eubacteriales</taxon>
        <taxon>Proteiniborus</taxon>
    </lineage>
</organism>